<proteinExistence type="predicted"/>
<evidence type="ECO:0000259" key="1">
    <source>
        <dbReference type="Pfam" id="PF06527"/>
    </source>
</evidence>
<dbReference type="Proteomes" id="UP000295110">
    <property type="component" value="Unassembled WGS sequence"/>
</dbReference>
<reference evidence="2 3" key="1">
    <citation type="submission" date="2019-03" db="EMBL/GenBank/DDBJ databases">
        <title>Genomic Encyclopedia of Type Strains, Phase IV (KMG-IV): sequencing the most valuable type-strain genomes for metagenomic binning, comparative biology and taxonomic classification.</title>
        <authorList>
            <person name="Goeker M."/>
        </authorList>
    </citation>
    <scope>NUCLEOTIDE SEQUENCE [LARGE SCALE GENOMIC DNA]</scope>
    <source>
        <strain evidence="2 3">DSM 654</strain>
    </source>
</reference>
<dbReference type="RefSeq" id="WP_132569406.1">
    <property type="nucleotide sequence ID" value="NZ_CBCSGL010000010.1"/>
</dbReference>
<protein>
    <submittedName>
        <fullName evidence="2">TniQ protein</fullName>
    </submittedName>
</protein>
<accession>A0A4R3VN89</accession>
<comment type="caution">
    <text evidence="2">The sequence shown here is derived from an EMBL/GenBank/DDBJ whole genome shotgun (WGS) entry which is preliminary data.</text>
</comment>
<dbReference type="OrthoDB" id="9036115at2"/>
<dbReference type="InterPro" id="IPR009492">
    <property type="entry name" value="TniQ"/>
</dbReference>
<dbReference type="Pfam" id="PF06527">
    <property type="entry name" value="TniQ"/>
    <property type="match status" value="1"/>
</dbReference>
<organism evidence="2 3">
    <name type="scientific">Roseateles saccharophilus</name>
    <name type="common">Pseudomonas saccharophila</name>
    <dbReference type="NCBI Taxonomy" id="304"/>
    <lineage>
        <taxon>Bacteria</taxon>
        <taxon>Pseudomonadati</taxon>
        <taxon>Pseudomonadota</taxon>
        <taxon>Betaproteobacteria</taxon>
        <taxon>Burkholderiales</taxon>
        <taxon>Sphaerotilaceae</taxon>
        <taxon>Roseateles</taxon>
    </lineage>
</organism>
<dbReference type="AlphaFoldDB" id="A0A4R3VN89"/>
<feature type="domain" description="TniQ" evidence="1">
    <location>
        <begin position="12"/>
        <end position="136"/>
    </location>
</feature>
<evidence type="ECO:0000313" key="3">
    <source>
        <dbReference type="Proteomes" id="UP000295110"/>
    </source>
</evidence>
<gene>
    <name evidence="2" type="ORF">EV671_1001361</name>
</gene>
<evidence type="ECO:0000313" key="2">
    <source>
        <dbReference type="EMBL" id="TCV04605.1"/>
    </source>
</evidence>
<keyword evidence="3" id="KW-1185">Reference proteome</keyword>
<name>A0A4R3VN89_ROSSA</name>
<dbReference type="EMBL" id="SMBU01000001">
    <property type="protein sequence ID" value="TCV04605.1"/>
    <property type="molecule type" value="Genomic_DNA"/>
</dbReference>
<sequence length="285" mass="31974">MSAADVLRYGVPRPFEAEAPSSWLARLALAQGCSMKELLRFLDIEGCLDVDHMMYGKALAELRRRCSLPPTAFAIAGTVMAGFAKARMPVWSLATTIAGVPASRYCPACLRGRSTAHLDIHWRFIDWRYCPVHNCLMESVCWQCKAPVCYPQDMALSKAGRAGYASQSRCLHCSANLAAAKPCFINPVTSSALTELEACWLLNGRALLASLCAGRARYRAQGVGTAALCRRAYEEWLPYPQQWSRVERRLRNDRSLEQVWRDAVRLRTREELKTPWGSAVSLERW</sequence>